<name>A0A5B6WIQ7_9ROSI</name>
<dbReference type="InterPro" id="IPR012337">
    <property type="entry name" value="RNaseH-like_sf"/>
</dbReference>
<organism evidence="2 3">
    <name type="scientific">Gossypium australe</name>
    <dbReference type="NCBI Taxonomy" id="47621"/>
    <lineage>
        <taxon>Eukaryota</taxon>
        <taxon>Viridiplantae</taxon>
        <taxon>Streptophyta</taxon>
        <taxon>Embryophyta</taxon>
        <taxon>Tracheophyta</taxon>
        <taxon>Spermatophyta</taxon>
        <taxon>Magnoliopsida</taxon>
        <taxon>eudicotyledons</taxon>
        <taxon>Gunneridae</taxon>
        <taxon>Pentapetalae</taxon>
        <taxon>rosids</taxon>
        <taxon>malvids</taxon>
        <taxon>Malvales</taxon>
        <taxon>Malvaceae</taxon>
        <taxon>Malvoideae</taxon>
        <taxon>Gossypium</taxon>
    </lineage>
</organism>
<proteinExistence type="predicted"/>
<dbReference type="InterPro" id="IPR002156">
    <property type="entry name" value="RNaseH_domain"/>
</dbReference>
<comment type="caution">
    <text evidence="2">The sequence shown here is derived from an EMBL/GenBank/DDBJ whole genome shotgun (WGS) entry which is preliminary data.</text>
</comment>
<dbReference type="InterPro" id="IPR036397">
    <property type="entry name" value="RNaseH_sf"/>
</dbReference>
<evidence type="ECO:0000313" key="2">
    <source>
        <dbReference type="EMBL" id="KAA3481204.1"/>
    </source>
</evidence>
<accession>A0A5B6WIQ7</accession>
<dbReference type="Proteomes" id="UP000325315">
    <property type="component" value="Unassembled WGS sequence"/>
</dbReference>
<dbReference type="InterPro" id="IPR052929">
    <property type="entry name" value="RNase_H-like_EbsB-rel"/>
</dbReference>
<dbReference type="GO" id="GO:0003676">
    <property type="term" value="F:nucleic acid binding"/>
    <property type="evidence" value="ECO:0007669"/>
    <property type="project" value="InterPro"/>
</dbReference>
<gene>
    <name evidence="2" type="ORF">EPI10_021585</name>
</gene>
<reference evidence="3" key="1">
    <citation type="journal article" date="2019" name="Plant Biotechnol. J.">
        <title>Genome sequencing of the Australian wild diploid species Gossypium australe highlights disease resistance and delayed gland morphogenesis.</title>
        <authorList>
            <person name="Cai Y."/>
            <person name="Cai X."/>
            <person name="Wang Q."/>
            <person name="Wang P."/>
            <person name="Zhang Y."/>
            <person name="Cai C."/>
            <person name="Xu Y."/>
            <person name="Wang K."/>
            <person name="Zhou Z."/>
            <person name="Wang C."/>
            <person name="Geng S."/>
            <person name="Li B."/>
            <person name="Dong Q."/>
            <person name="Hou Y."/>
            <person name="Wang H."/>
            <person name="Ai P."/>
            <person name="Liu Z."/>
            <person name="Yi F."/>
            <person name="Sun M."/>
            <person name="An G."/>
            <person name="Cheng J."/>
            <person name="Zhang Y."/>
            <person name="Shi Q."/>
            <person name="Xie Y."/>
            <person name="Shi X."/>
            <person name="Chang Y."/>
            <person name="Huang F."/>
            <person name="Chen Y."/>
            <person name="Hong S."/>
            <person name="Mi L."/>
            <person name="Sun Q."/>
            <person name="Zhang L."/>
            <person name="Zhou B."/>
            <person name="Peng R."/>
            <person name="Zhang X."/>
            <person name="Liu F."/>
        </authorList>
    </citation>
    <scope>NUCLEOTIDE SEQUENCE [LARGE SCALE GENOMIC DNA]</scope>
    <source>
        <strain evidence="3">cv. PA1801</strain>
    </source>
</reference>
<dbReference type="EMBL" id="SMMG02000003">
    <property type="protein sequence ID" value="KAA3481204.1"/>
    <property type="molecule type" value="Genomic_DNA"/>
</dbReference>
<keyword evidence="3" id="KW-1185">Reference proteome</keyword>
<protein>
    <submittedName>
        <fullName evidence="2">Glycine, alanine and asparagine-rich protein-like</fullName>
    </submittedName>
</protein>
<evidence type="ECO:0000313" key="3">
    <source>
        <dbReference type="Proteomes" id="UP000325315"/>
    </source>
</evidence>
<dbReference type="OrthoDB" id="1002400at2759"/>
<dbReference type="SUPFAM" id="SSF53098">
    <property type="entry name" value="Ribonuclease H-like"/>
    <property type="match status" value="1"/>
</dbReference>
<sequence length="258" mass="29807">MREQISASGVVVRDNKGSVIASKSRLHEKVASAFAAEALACRDAVQVGVDMQKKEVIIEGDSLIVIKKCRNVLTDISQIGSYIFDIHYKKPEFKAIRFDFISRSVNSLAHLIATESLKNKEEIYLVGGVPIYAEAQARNDTKGVFLKEWLVCFARLEMKSRNMGRFKVWEQKQLSRLDYAKDEAQAKFHRLIQQRLVREYVRHFSELMLQIFDMGEKEALMRDCLKWSKISAICKEDEADLEREFKAWVNDTQFCKNE</sequence>
<dbReference type="AlphaFoldDB" id="A0A5B6WIQ7"/>
<dbReference type="Pfam" id="PF13456">
    <property type="entry name" value="RVT_3"/>
    <property type="match status" value="1"/>
</dbReference>
<dbReference type="PANTHER" id="PTHR47074:SF61">
    <property type="entry name" value="RNASE H TYPE-1 DOMAIN-CONTAINING PROTEIN"/>
    <property type="match status" value="1"/>
</dbReference>
<feature type="domain" description="RNase H type-1" evidence="1">
    <location>
        <begin position="2"/>
        <end position="115"/>
    </location>
</feature>
<dbReference type="PANTHER" id="PTHR47074">
    <property type="entry name" value="BNAC02G40300D PROTEIN"/>
    <property type="match status" value="1"/>
</dbReference>
<dbReference type="GO" id="GO:0004523">
    <property type="term" value="F:RNA-DNA hybrid ribonuclease activity"/>
    <property type="evidence" value="ECO:0007669"/>
    <property type="project" value="InterPro"/>
</dbReference>
<dbReference type="Gene3D" id="3.30.420.10">
    <property type="entry name" value="Ribonuclease H-like superfamily/Ribonuclease H"/>
    <property type="match status" value="1"/>
</dbReference>
<evidence type="ECO:0000259" key="1">
    <source>
        <dbReference type="Pfam" id="PF13456"/>
    </source>
</evidence>